<dbReference type="InterPro" id="IPR016161">
    <property type="entry name" value="Ald_DH/histidinol_DH"/>
</dbReference>
<organism evidence="6">
    <name type="scientific">freshwater metagenome</name>
    <dbReference type="NCBI Taxonomy" id="449393"/>
    <lineage>
        <taxon>unclassified sequences</taxon>
        <taxon>metagenomes</taxon>
        <taxon>ecological metagenomes</taxon>
    </lineage>
</organism>
<reference evidence="6" key="1">
    <citation type="submission" date="2020-05" db="EMBL/GenBank/DDBJ databases">
        <authorList>
            <person name="Chiriac C."/>
            <person name="Salcher M."/>
            <person name="Ghai R."/>
            <person name="Kavagutti S V."/>
        </authorList>
    </citation>
    <scope>NUCLEOTIDE SEQUENCE</scope>
</reference>
<dbReference type="EMBL" id="CAFBSG010000014">
    <property type="protein sequence ID" value="CAB5240665.1"/>
    <property type="molecule type" value="Genomic_DNA"/>
</dbReference>
<dbReference type="FunFam" id="3.40.309.10:FF:000012">
    <property type="entry name" value="Betaine aldehyde dehydrogenase"/>
    <property type="match status" value="1"/>
</dbReference>
<dbReference type="Pfam" id="PF00171">
    <property type="entry name" value="Aldedh"/>
    <property type="match status" value="1"/>
</dbReference>
<proteinExistence type="inferred from homology"/>
<comment type="similarity">
    <text evidence="1">Belongs to the aldehyde dehydrogenase family.</text>
</comment>
<protein>
    <submittedName>
        <fullName evidence="6">Unannotated protein</fullName>
    </submittedName>
</protein>
<accession>A0A6J7XWH4</accession>
<dbReference type="InterPro" id="IPR016163">
    <property type="entry name" value="Ald_DH_C"/>
</dbReference>
<dbReference type="FunFam" id="3.40.605.10:FF:000007">
    <property type="entry name" value="NAD/NADP-dependent betaine aldehyde dehydrogenase"/>
    <property type="match status" value="1"/>
</dbReference>
<evidence type="ECO:0000313" key="6">
    <source>
        <dbReference type="EMBL" id="CAB5240665.1"/>
    </source>
</evidence>
<sequence>MSVNTLYINGQWRPASDGGLREIRSPHDNSVVVRVSEATQSDSLDAISASRASFDSGVFSRWSLADRCALVGRVADLIDRDAEILAQLESGDTAKRLIEARYDMADIASCFRHFATTGLALHDRIVDVGAANINSVITHEPVGVCALIGPWNYPLLQISWKVAPALVAGCSFIIKPSELTPSTAIYLMKLMEEAGLPAGVGNLILGAGATAGAPLTSDPRVDLVSFTGGLVTGKRIMATAAQTVKKVALELGGKNPNIIFANSNLDAAIDNAVTAAFLHSGQVCSAGTRLIVERSVHDQVVNEIVKRASEIYLGGPNDPLAESGPLISENHLAKIEEYMDRARQDGAQILAGGSRDTRDDLKDGWYYRPTVLGGCTTKMYCVQEESFGPIMTVEVFDTAEEAIALGNDTIYGLSGAVWCNDSEIASHVARALRHGTIWVNDYGPYRPQAEWGGYKASGVGRELGESGLGEYLEIKHIWTNNEPARSGWFADRTLEK</sequence>
<dbReference type="InterPro" id="IPR015590">
    <property type="entry name" value="Aldehyde_DH_dom"/>
</dbReference>
<evidence type="ECO:0000259" key="5">
    <source>
        <dbReference type="Pfam" id="PF00171"/>
    </source>
</evidence>
<dbReference type="PANTHER" id="PTHR43860:SF2">
    <property type="entry name" value="BETAINE ALDEHYDE DEHYDROGENASE-RELATED"/>
    <property type="match status" value="1"/>
</dbReference>
<dbReference type="Gene3D" id="3.40.309.10">
    <property type="entry name" value="Aldehyde Dehydrogenase, Chain A, domain 2"/>
    <property type="match status" value="1"/>
</dbReference>
<dbReference type="InterPro" id="IPR029510">
    <property type="entry name" value="Ald_DH_CS_GLU"/>
</dbReference>
<dbReference type="GO" id="GO:0016620">
    <property type="term" value="F:oxidoreductase activity, acting on the aldehyde or oxo group of donors, NAD or NADP as acceptor"/>
    <property type="evidence" value="ECO:0007669"/>
    <property type="project" value="InterPro"/>
</dbReference>
<evidence type="ECO:0000256" key="3">
    <source>
        <dbReference type="ARBA" id="ARBA00023027"/>
    </source>
</evidence>
<evidence type="ECO:0000256" key="4">
    <source>
        <dbReference type="ARBA" id="ARBA00037921"/>
    </source>
</evidence>
<gene>
    <name evidence="6" type="ORF">UFOPK3554_00982</name>
</gene>
<dbReference type="PANTHER" id="PTHR43860">
    <property type="entry name" value="BETAINE ALDEHYDE DEHYDROGENASE"/>
    <property type="match status" value="1"/>
</dbReference>
<dbReference type="SUPFAM" id="SSF53720">
    <property type="entry name" value="ALDH-like"/>
    <property type="match status" value="1"/>
</dbReference>
<dbReference type="InterPro" id="IPR016160">
    <property type="entry name" value="Ald_DH_CS_CYS"/>
</dbReference>
<keyword evidence="2" id="KW-0560">Oxidoreductase</keyword>
<keyword evidence="3" id="KW-0520">NAD</keyword>
<dbReference type="PROSITE" id="PS00070">
    <property type="entry name" value="ALDEHYDE_DEHYDR_CYS"/>
    <property type="match status" value="1"/>
</dbReference>
<dbReference type="Gene3D" id="3.40.605.10">
    <property type="entry name" value="Aldehyde Dehydrogenase, Chain A, domain 1"/>
    <property type="match status" value="1"/>
</dbReference>
<dbReference type="InterPro" id="IPR016162">
    <property type="entry name" value="Ald_DH_N"/>
</dbReference>
<feature type="domain" description="Aldehyde dehydrogenase" evidence="5">
    <location>
        <begin position="14"/>
        <end position="477"/>
    </location>
</feature>
<comment type="pathway">
    <text evidence="4">Amine and polyamine biosynthesis; betaine biosynthesis via choline pathway; betaine from betaine aldehyde: step 1/1.</text>
</comment>
<name>A0A6J7XWH4_9ZZZZ</name>
<dbReference type="AlphaFoldDB" id="A0A6J7XWH4"/>
<evidence type="ECO:0000256" key="1">
    <source>
        <dbReference type="ARBA" id="ARBA00009986"/>
    </source>
</evidence>
<evidence type="ECO:0000256" key="2">
    <source>
        <dbReference type="ARBA" id="ARBA00023002"/>
    </source>
</evidence>
<dbReference type="PROSITE" id="PS00687">
    <property type="entry name" value="ALDEHYDE_DEHYDR_GLU"/>
    <property type="match status" value="1"/>
</dbReference>